<proteinExistence type="predicted"/>
<accession>A0ABS1UH21</accession>
<dbReference type="InterPro" id="IPR029044">
    <property type="entry name" value="Nucleotide-diphossugar_trans"/>
</dbReference>
<dbReference type="SUPFAM" id="SSF53448">
    <property type="entry name" value="Nucleotide-diphospho-sugar transferases"/>
    <property type="match status" value="1"/>
</dbReference>
<comment type="caution">
    <text evidence="1">The sequence shown here is derived from an EMBL/GenBank/DDBJ whole genome shotgun (WGS) entry which is preliminary data.</text>
</comment>
<keyword evidence="2" id="KW-1185">Reference proteome</keyword>
<dbReference type="RefSeq" id="WP_202835919.1">
    <property type="nucleotide sequence ID" value="NZ_JAETWB010000085.1"/>
</dbReference>
<dbReference type="Proteomes" id="UP000660885">
    <property type="component" value="Unassembled WGS sequence"/>
</dbReference>
<protein>
    <recommendedName>
        <fullName evidence="3">Glycosyltransferase</fullName>
    </recommendedName>
</protein>
<dbReference type="Gene3D" id="3.90.550.10">
    <property type="entry name" value="Spore Coat Polysaccharide Biosynthesis Protein SpsA, Chain A"/>
    <property type="match status" value="1"/>
</dbReference>
<evidence type="ECO:0000313" key="1">
    <source>
        <dbReference type="EMBL" id="MBL6082586.1"/>
    </source>
</evidence>
<evidence type="ECO:0008006" key="3">
    <source>
        <dbReference type="Google" id="ProtNLM"/>
    </source>
</evidence>
<organism evidence="1 2">
    <name type="scientific">Belnapia arida</name>
    <dbReference type="NCBI Taxonomy" id="2804533"/>
    <lineage>
        <taxon>Bacteria</taxon>
        <taxon>Pseudomonadati</taxon>
        <taxon>Pseudomonadota</taxon>
        <taxon>Alphaproteobacteria</taxon>
        <taxon>Acetobacterales</taxon>
        <taxon>Roseomonadaceae</taxon>
        <taxon>Belnapia</taxon>
    </lineage>
</organism>
<name>A0ABS1UH21_9PROT</name>
<sequence>MTKIQCFTSFSFSYLTRAIMLARTLKAVHPDWQIWAMLVDEPPPNLDPDVALADFDSYIYAKDLGFPNFSSWIFKHDIVEACTAVKGQMMSHLLNSDADKVFYFDPDIAIFHPLDSLVSKLNASSILLTPHQVDANSAEGVIRDNEITSLKYGIFNLGFVAVKNDTSGRKFANWWAKQLYIACYDEVENGIFTDQKWCDLVPALFDKVKVERDPGCNVASWNLSTRRISFNDKGVALVNGSPLKFYHYTKINAAGDLMTEKYAGDNVEILEVWNWYKKAIKHIHMDGIPSGYWSYGKFNNGVKISKGARVFYRNRPDLMKAFSDPFHTEGNSYFNWIRQEMPELLSESGKRGFEAI</sequence>
<gene>
    <name evidence="1" type="ORF">JMJ56_31980</name>
</gene>
<reference evidence="1 2" key="1">
    <citation type="submission" date="2021-01" db="EMBL/GenBank/DDBJ databases">
        <title>Belnapia mucosa sp. nov. and Belnapia arida sp. nov., isolated from the Tabernas Desert (Almeria, Spain).</title>
        <authorList>
            <person name="Molina-Menor E."/>
            <person name="Vidal-Verdu A."/>
            <person name="Calonge A."/>
            <person name="Satari L."/>
            <person name="Pereto J."/>
            <person name="Porcar M."/>
        </authorList>
    </citation>
    <scope>NUCLEOTIDE SEQUENCE [LARGE SCALE GENOMIC DNA]</scope>
    <source>
        <strain evidence="1 2">T18</strain>
    </source>
</reference>
<evidence type="ECO:0000313" key="2">
    <source>
        <dbReference type="Proteomes" id="UP000660885"/>
    </source>
</evidence>
<dbReference type="EMBL" id="JAETWB010000085">
    <property type="protein sequence ID" value="MBL6082586.1"/>
    <property type="molecule type" value="Genomic_DNA"/>
</dbReference>